<dbReference type="AlphaFoldDB" id="T1HN76"/>
<accession>T1HN76</accession>
<proteinExistence type="predicted"/>
<dbReference type="VEuPathDB" id="VectorBase:RPRC005500"/>
<dbReference type="SUPFAM" id="SSF54495">
    <property type="entry name" value="UBC-like"/>
    <property type="match status" value="1"/>
</dbReference>
<keyword evidence="2" id="KW-0862">Zinc</keyword>
<dbReference type="SUPFAM" id="SSF57850">
    <property type="entry name" value="RING/U-box"/>
    <property type="match status" value="1"/>
</dbReference>
<evidence type="ECO:0000256" key="1">
    <source>
        <dbReference type="ARBA" id="ARBA00022771"/>
    </source>
</evidence>
<dbReference type="HOGENOM" id="CLU_802333_0_0_1"/>
<dbReference type="Proteomes" id="UP000015103">
    <property type="component" value="Unassembled WGS sequence"/>
</dbReference>
<dbReference type="InterPro" id="IPR001841">
    <property type="entry name" value="Znf_RING"/>
</dbReference>
<dbReference type="PANTHER" id="PTHR40237:SF1">
    <property type="entry name" value="LD44813P"/>
    <property type="match status" value="1"/>
</dbReference>
<dbReference type="PROSITE" id="PS50908">
    <property type="entry name" value="RWD"/>
    <property type="match status" value="1"/>
</dbReference>
<keyword evidence="1" id="KW-0863">Zinc-finger</keyword>
<keyword evidence="4" id="KW-1185">Reference proteome</keyword>
<dbReference type="PROSITE" id="PS50089">
    <property type="entry name" value="ZF_RING_2"/>
    <property type="match status" value="1"/>
</dbReference>
<keyword evidence="1" id="KW-0479">Metal-binding</keyword>
<evidence type="ECO:0008006" key="5">
    <source>
        <dbReference type="Google" id="ProtNLM"/>
    </source>
</evidence>
<dbReference type="PANTHER" id="PTHR40237">
    <property type="entry name" value="LD44813P"/>
    <property type="match status" value="1"/>
</dbReference>
<protein>
    <recommendedName>
        <fullName evidence="5">RWD domain-containing protein</fullName>
    </recommendedName>
</protein>
<reference evidence="3" key="1">
    <citation type="submission" date="2015-05" db="UniProtKB">
        <authorList>
            <consortium name="EnsemblMetazoa"/>
        </authorList>
    </citation>
    <scope>IDENTIFICATION</scope>
</reference>
<evidence type="ECO:0000256" key="2">
    <source>
        <dbReference type="ARBA" id="ARBA00022833"/>
    </source>
</evidence>
<sequence length="328" mass="37779">MGFIEDELDEVRKLCERVIPGSKLVSCVHSMVRVEIRRTSVKNIVVCIQFPLEYPTKPILLELKSKKLSEKLLSKLTTVCDEEIKKYLGKAQILKTLQFITNFIDENPLSCCYDEITFLKSKLTANDELKLRQKASKIFLKLKEKKYFVNVSFHLPDDYPNEVVGIEVDTNLPPAIGRYLSGEAREKARQSVEPPLKLDLAARTKFVKRPSLGPAAAVFLDSIRLLPLELCQICHKACLPENPDDVIIDETNSLHVERMYCNHLFHLNCLLVYMKTPPFQGGKKCPTCGQKIYHEKWRIGEKLAEERWAHQQARQRELDERKLRGSEL</sequence>
<dbReference type="Gene3D" id="3.10.110.10">
    <property type="entry name" value="Ubiquitin Conjugating Enzyme"/>
    <property type="match status" value="1"/>
</dbReference>
<dbReference type="InterPro" id="IPR006575">
    <property type="entry name" value="RWD_dom"/>
</dbReference>
<evidence type="ECO:0000313" key="3">
    <source>
        <dbReference type="EnsemblMetazoa" id="RPRC005500-PA"/>
    </source>
</evidence>
<dbReference type="eggNOG" id="ENOG502QQF2">
    <property type="taxonomic scope" value="Eukaryota"/>
</dbReference>
<dbReference type="GO" id="GO:0008270">
    <property type="term" value="F:zinc ion binding"/>
    <property type="evidence" value="ECO:0007669"/>
    <property type="project" value="UniProtKB-KW"/>
</dbReference>
<dbReference type="InterPro" id="IPR013083">
    <property type="entry name" value="Znf_RING/FYVE/PHD"/>
</dbReference>
<dbReference type="EMBL" id="ACPB03007651">
    <property type="status" value="NOT_ANNOTATED_CDS"/>
    <property type="molecule type" value="Genomic_DNA"/>
</dbReference>
<dbReference type="InterPro" id="IPR016135">
    <property type="entry name" value="UBQ-conjugating_enzyme/RWD"/>
</dbReference>
<dbReference type="Pfam" id="PF05773">
    <property type="entry name" value="RWD"/>
    <property type="match status" value="1"/>
</dbReference>
<name>T1HN76_RHOPR</name>
<dbReference type="InParanoid" id="T1HN76"/>
<dbReference type="EnsemblMetazoa" id="RPRC005500-RA">
    <property type="protein sequence ID" value="RPRC005500-PA"/>
    <property type="gene ID" value="RPRC005500"/>
</dbReference>
<dbReference type="OMA" id="WAHQQAR"/>
<dbReference type="Gene3D" id="3.30.40.10">
    <property type="entry name" value="Zinc/RING finger domain, C3HC4 (zinc finger)"/>
    <property type="match status" value="1"/>
</dbReference>
<organism evidence="3 4">
    <name type="scientific">Rhodnius prolixus</name>
    <name type="common">Triatomid bug</name>
    <dbReference type="NCBI Taxonomy" id="13249"/>
    <lineage>
        <taxon>Eukaryota</taxon>
        <taxon>Metazoa</taxon>
        <taxon>Ecdysozoa</taxon>
        <taxon>Arthropoda</taxon>
        <taxon>Hexapoda</taxon>
        <taxon>Insecta</taxon>
        <taxon>Pterygota</taxon>
        <taxon>Neoptera</taxon>
        <taxon>Paraneoptera</taxon>
        <taxon>Hemiptera</taxon>
        <taxon>Heteroptera</taxon>
        <taxon>Panheteroptera</taxon>
        <taxon>Cimicomorpha</taxon>
        <taxon>Reduviidae</taxon>
        <taxon>Triatominae</taxon>
        <taxon>Rhodnius</taxon>
    </lineage>
</organism>
<evidence type="ECO:0000313" key="4">
    <source>
        <dbReference type="Proteomes" id="UP000015103"/>
    </source>
</evidence>